<dbReference type="GO" id="GO:0030308">
    <property type="term" value="P:negative regulation of cell growth"/>
    <property type="evidence" value="ECO:0007669"/>
    <property type="project" value="TreeGrafter"/>
</dbReference>
<evidence type="ECO:0000256" key="1">
    <source>
        <dbReference type="SAM" id="MobiDB-lite"/>
    </source>
</evidence>
<evidence type="ECO:0000313" key="3">
    <source>
        <dbReference type="EMBL" id="TRZ00063.1"/>
    </source>
</evidence>
<feature type="domain" description="FAD/NAD(P)-binding" evidence="2">
    <location>
        <begin position="292"/>
        <end position="386"/>
    </location>
</feature>
<dbReference type="STRING" id="623744.A0A553RCZ7"/>
<dbReference type="PANTHER" id="PTHR15192">
    <property type="entry name" value="PROTEIN CBG05349"/>
    <property type="match status" value="1"/>
</dbReference>
<dbReference type="AlphaFoldDB" id="A0A553RCZ7"/>
<evidence type="ECO:0000259" key="2">
    <source>
        <dbReference type="Pfam" id="PF07992"/>
    </source>
</evidence>
<dbReference type="InterPro" id="IPR029731">
    <property type="entry name" value="OSGIN1/2"/>
</dbReference>
<dbReference type="InterPro" id="IPR023753">
    <property type="entry name" value="FAD/NAD-binding_dom"/>
</dbReference>
<feature type="compositionally biased region" description="Basic and acidic residues" evidence="1">
    <location>
        <begin position="253"/>
        <end position="279"/>
    </location>
</feature>
<dbReference type="GO" id="GO:0008083">
    <property type="term" value="F:growth factor activity"/>
    <property type="evidence" value="ECO:0007669"/>
    <property type="project" value="TreeGrafter"/>
</dbReference>
<dbReference type="PANTHER" id="PTHR15192:SF4">
    <property type="entry name" value="OXIDATIVE STRESS-INDUCED GROWTH INHIBITOR 2"/>
    <property type="match status" value="1"/>
</dbReference>
<name>A0A553RCZ7_9TELE</name>
<gene>
    <name evidence="3" type="ORF">DNTS_025729</name>
</gene>
<keyword evidence="4" id="KW-1185">Reference proteome</keyword>
<protein>
    <recommendedName>
        <fullName evidence="2">FAD/NAD(P)-binding domain-containing protein</fullName>
    </recommendedName>
</protein>
<organism evidence="3 4">
    <name type="scientific">Danionella cerebrum</name>
    <dbReference type="NCBI Taxonomy" id="2873325"/>
    <lineage>
        <taxon>Eukaryota</taxon>
        <taxon>Metazoa</taxon>
        <taxon>Chordata</taxon>
        <taxon>Craniata</taxon>
        <taxon>Vertebrata</taxon>
        <taxon>Euteleostomi</taxon>
        <taxon>Actinopterygii</taxon>
        <taxon>Neopterygii</taxon>
        <taxon>Teleostei</taxon>
        <taxon>Ostariophysi</taxon>
        <taxon>Cypriniformes</taxon>
        <taxon>Danionidae</taxon>
        <taxon>Danioninae</taxon>
        <taxon>Danionella</taxon>
    </lineage>
</organism>
<dbReference type="InterPro" id="IPR036188">
    <property type="entry name" value="FAD/NAD-bd_sf"/>
</dbReference>
<evidence type="ECO:0000313" key="4">
    <source>
        <dbReference type="Proteomes" id="UP000316079"/>
    </source>
</evidence>
<feature type="region of interest" description="Disordered" evidence="1">
    <location>
        <begin position="234"/>
        <end position="281"/>
    </location>
</feature>
<dbReference type="EMBL" id="SRMA01024821">
    <property type="protein sequence ID" value="TRZ00063.1"/>
    <property type="molecule type" value="Genomic_DNA"/>
</dbReference>
<sequence>MPLLEESSVPRDYTRTVPVVIIGNGPSGICLSYLLNGYTPYLDPMAVHPNSILFRKLQEAKQLPITEQAKDTADNNEGLEGRSGNPVAVLFDTLLHPNADLGFEYPSVLQWKHEKNHHIPHLVLGKATPGGAWHAMEGSMLTISLGIWMELPGVNYRDVTPCKRRPGSNDRATPDEISSYYKNYVKLMGLQKNFVDNTYVTSVQRLHRNHDNGLENEQETVPMNSVQNGLDNCNKTSKDQNGEVNGVGNEIRNGTEKRWSKTEEDSDKNGKDDVRERMRGSQGLSQGLWEVRGYQQLKGDTHVPFSLFAENVVLATGASDSPARLGVEGEDLPYVFHSVRDLGLALSHHGKLGPSSDPVLVVGAGLSAADAVLCALNHRVPVLHAFRKSTDDPGMIFKQLPKTLYPEYHRVYHMMCSQSDQAPPTTSPISPNSSPYPHYTSFPEHCVLTFRPDMHCLIRGSNGVLRALKVSMVLVLIGTYPNLFFLKDQGQYLGLDPSKPISCRQNPISINPYSFECSAEPGLFAMGPLVGDNFVRFLKGGALGVASCLLQRVKQKKKSRKLISKDGRSPGREEM</sequence>
<dbReference type="Pfam" id="PF07992">
    <property type="entry name" value="Pyr_redox_2"/>
    <property type="match status" value="1"/>
</dbReference>
<dbReference type="GO" id="GO:0016491">
    <property type="term" value="F:oxidoreductase activity"/>
    <property type="evidence" value="ECO:0007669"/>
    <property type="project" value="InterPro"/>
</dbReference>
<dbReference type="OrthoDB" id="552194at2759"/>
<proteinExistence type="predicted"/>
<reference evidence="3 4" key="1">
    <citation type="journal article" date="2019" name="Sci. Data">
        <title>Hybrid genome assembly and annotation of Danionella translucida.</title>
        <authorList>
            <person name="Kadobianskyi M."/>
            <person name="Schulze L."/>
            <person name="Schuelke M."/>
            <person name="Judkewitz B."/>
        </authorList>
    </citation>
    <scope>NUCLEOTIDE SEQUENCE [LARGE SCALE GENOMIC DNA]</scope>
    <source>
        <strain evidence="3 4">Bolton</strain>
    </source>
</reference>
<dbReference type="Proteomes" id="UP000316079">
    <property type="component" value="Unassembled WGS sequence"/>
</dbReference>
<accession>A0A553RCZ7</accession>
<comment type="caution">
    <text evidence="3">The sequence shown here is derived from an EMBL/GenBank/DDBJ whole genome shotgun (WGS) entry which is preliminary data.</text>
</comment>
<dbReference type="Gene3D" id="3.50.50.60">
    <property type="entry name" value="FAD/NAD(P)-binding domain"/>
    <property type="match status" value="1"/>
</dbReference>
<dbReference type="SUPFAM" id="SSF51905">
    <property type="entry name" value="FAD/NAD(P)-binding domain"/>
    <property type="match status" value="1"/>
</dbReference>